<keyword evidence="1" id="KW-0436">Ligase</keyword>
<proteinExistence type="predicted"/>
<dbReference type="KEGG" id="kqi:F1D05_05495"/>
<dbReference type="PANTHER" id="PTHR43585:SF2">
    <property type="entry name" value="ATP-GRASP ENZYME FSQD"/>
    <property type="match status" value="1"/>
</dbReference>
<gene>
    <name evidence="6" type="ORF">F1D05_05495</name>
</gene>
<dbReference type="InterPro" id="IPR052032">
    <property type="entry name" value="ATP-dep_AA_Ligase"/>
</dbReference>
<evidence type="ECO:0000313" key="7">
    <source>
        <dbReference type="Proteomes" id="UP000515563"/>
    </source>
</evidence>
<reference evidence="7" key="1">
    <citation type="submission" date="2019-09" db="EMBL/GenBank/DDBJ databases">
        <title>Antimicrobial potential of Antarctic Bacteria.</title>
        <authorList>
            <person name="Benaud N."/>
            <person name="Edwards R.J."/>
            <person name="Ferrari B.C."/>
        </authorList>
    </citation>
    <scope>NUCLEOTIDE SEQUENCE [LARGE SCALE GENOMIC DNA]</scope>
    <source>
        <strain evidence="7">SPB151</strain>
    </source>
</reference>
<keyword evidence="2 4" id="KW-0547">Nucleotide-binding</keyword>
<feature type="domain" description="ATP-grasp" evidence="5">
    <location>
        <begin position="112"/>
        <end position="298"/>
    </location>
</feature>
<evidence type="ECO:0000256" key="2">
    <source>
        <dbReference type="ARBA" id="ARBA00022741"/>
    </source>
</evidence>
<dbReference type="EMBL" id="CP043661">
    <property type="protein sequence ID" value="QNE17464.1"/>
    <property type="molecule type" value="Genomic_DNA"/>
</dbReference>
<sequence>MTHLLLVGAWPELAARLVGLPGRVTLLQLEGMPGGSDLTAYGRWAADLVTARWDQPAEILDIAAGLNRRDPLDVVAGYGEFALPAVAAISAQLGIRSVPGPVDQRPGKSVQRTLFAAGGCRPVRHLLCSRPDEVRAFVEAGPAVLKPDLGNGSLGVFAVDRTDQMEQGWRWVRGAGLGAVLAEERLSGPEFSVETRSVSGLHEALMVTEKFTSGPPHFVEIGHVMPARTDVDELKDEAVRALSALGHTDGPAHVELIRTDDGPKIVEVNRRLGGDRIWELLQLSTGIDVLRQVLLDALDPKPAAVGGDATAAAAIRFVHGSEAMFANGLPARPAEPIEAVEGLIRWRWEPTTYHRRLGYVLTYGADPTDAVGIAEQVCKAFPGYSPAGTV</sequence>
<dbReference type="SUPFAM" id="SSF56059">
    <property type="entry name" value="Glutathione synthetase ATP-binding domain-like"/>
    <property type="match status" value="1"/>
</dbReference>
<dbReference type="Gene3D" id="3.30.470.20">
    <property type="entry name" value="ATP-grasp fold, B domain"/>
    <property type="match status" value="1"/>
</dbReference>
<organism evidence="6 7">
    <name type="scientific">Kribbella qitaiheensis</name>
    <dbReference type="NCBI Taxonomy" id="1544730"/>
    <lineage>
        <taxon>Bacteria</taxon>
        <taxon>Bacillati</taxon>
        <taxon>Actinomycetota</taxon>
        <taxon>Actinomycetes</taxon>
        <taxon>Propionibacteriales</taxon>
        <taxon>Kribbellaceae</taxon>
        <taxon>Kribbella</taxon>
    </lineage>
</organism>
<keyword evidence="3 4" id="KW-0067">ATP-binding</keyword>
<dbReference type="InterPro" id="IPR003806">
    <property type="entry name" value="ATP-grasp_PylC-type"/>
</dbReference>
<evidence type="ECO:0000313" key="6">
    <source>
        <dbReference type="EMBL" id="QNE17464.1"/>
    </source>
</evidence>
<evidence type="ECO:0000259" key="5">
    <source>
        <dbReference type="PROSITE" id="PS50975"/>
    </source>
</evidence>
<dbReference type="GO" id="GO:0046872">
    <property type="term" value="F:metal ion binding"/>
    <property type="evidence" value="ECO:0007669"/>
    <property type="project" value="InterPro"/>
</dbReference>
<protein>
    <submittedName>
        <fullName evidence="6">ATP-grasp domain-containing protein</fullName>
    </submittedName>
</protein>
<evidence type="ECO:0000256" key="3">
    <source>
        <dbReference type="ARBA" id="ARBA00022840"/>
    </source>
</evidence>
<accession>A0A7G6WTZ9</accession>
<dbReference type="AlphaFoldDB" id="A0A7G6WTZ9"/>
<evidence type="ECO:0000256" key="1">
    <source>
        <dbReference type="ARBA" id="ARBA00022598"/>
    </source>
</evidence>
<dbReference type="Proteomes" id="UP000515563">
    <property type="component" value="Chromosome"/>
</dbReference>
<evidence type="ECO:0000256" key="4">
    <source>
        <dbReference type="PROSITE-ProRule" id="PRU00409"/>
    </source>
</evidence>
<dbReference type="Pfam" id="PF02655">
    <property type="entry name" value="ATP-grasp_3"/>
    <property type="match status" value="1"/>
</dbReference>
<name>A0A7G6WTZ9_9ACTN</name>
<dbReference type="GO" id="GO:0005524">
    <property type="term" value="F:ATP binding"/>
    <property type="evidence" value="ECO:0007669"/>
    <property type="project" value="UniProtKB-UniRule"/>
</dbReference>
<keyword evidence="7" id="KW-1185">Reference proteome</keyword>
<reference evidence="6 7" key="2">
    <citation type="journal article" date="2020" name="Microbiol. Resour. Announc.">
        <title>Antarctic desert soil bacteria exhibit high novel natural product potential, evaluated through long-read genome sequencing and comparative genomics.</title>
        <authorList>
            <person name="Benaud N."/>
            <person name="Edwards R.J."/>
            <person name="Amos T.G."/>
            <person name="D'Agostino P.M."/>
            <person name="Gutierrez-Chavez C."/>
            <person name="Montgomery K."/>
            <person name="Nicetic I."/>
            <person name="Ferrari B.C."/>
        </authorList>
    </citation>
    <scope>NUCLEOTIDE SEQUENCE [LARGE SCALE GENOMIC DNA]</scope>
    <source>
        <strain evidence="6 7">SPB151</strain>
    </source>
</reference>
<dbReference type="GO" id="GO:0016874">
    <property type="term" value="F:ligase activity"/>
    <property type="evidence" value="ECO:0007669"/>
    <property type="project" value="UniProtKB-KW"/>
</dbReference>
<dbReference type="RefSeq" id="WP_185446294.1">
    <property type="nucleotide sequence ID" value="NZ_CP043661.1"/>
</dbReference>
<dbReference type="PANTHER" id="PTHR43585">
    <property type="entry name" value="FUMIPYRROLE BIOSYNTHESIS PROTEIN C"/>
    <property type="match status" value="1"/>
</dbReference>
<dbReference type="PROSITE" id="PS50975">
    <property type="entry name" value="ATP_GRASP"/>
    <property type="match status" value="1"/>
</dbReference>
<dbReference type="InterPro" id="IPR011761">
    <property type="entry name" value="ATP-grasp"/>
</dbReference>